<dbReference type="Gene3D" id="2.60.120.830">
    <property type="match status" value="1"/>
</dbReference>
<dbReference type="InterPro" id="IPR010294">
    <property type="entry name" value="ADAMTS_spacer1"/>
</dbReference>
<comment type="caution">
    <text evidence="4">The sequence shown here is derived from an EMBL/GenBank/DDBJ whole genome shotgun (WGS) entry which is preliminary data.</text>
</comment>
<accession>A0ABV0Q4A8</accession>
<evidence type="ECO:0000313" key="5">
    <source>
        <dbReference type="Proteomes" id="UP001434883"/>
    </source>
</evidence>
<dbReference type="PANTHER" id="PTHR13723">
    <property type="entry name" value="ADAMTS A DISINTEGRIN AND METALLOPROTEASE WITH THROMBOSPONDIN MOTIFS PROTEASE"/>
    <property type="match status" value="1"/>
</dbReference>
<feature type="domain" description="ADAMTS/ADAMTS-like Spacer 1" evidence="3">
    <location>
        <begin position="28"/>
        <end position="66"/>
    </location>
</feature>
<keyword evidence="2" id="KW-0964">Secreted</keyword>
<evidence type="ECO:0000313" key="4">
    <source>
        <dbReference type="EMBL" id="MEQ2190631.1"/>
    </source>
</evidence>
<keyword evidence="5" id="KW-1185">Reference proteome</keyword>
<dbReference type="PANTHER" id="PTHR13723:SF312">
    <property type="entry name" value="THROMBOSPONDIN TYPE-1 DOMAIN-CONTAINING PROTEIN 4-LIKE ISOFORM X1"/>
    <property type="match status" value="1"/>
</dbReference>
<organism evidence="4 5">
    <name type="scientific">Xenoophorus captivus</name>
    <dbReference type="NCBI Taxonomy" id="1517983"/>
    <lineage>
        <taxon>Eukaryota</taxon>
        <taxon>Metazoa</taxon>
        <taxon>Chordata</taxon>
        <taxon>Craniata</taxon>
        <taxon>Vertebrata</taxon>
        <taxon>Euteleostomi</taxon>
        <taxon>Actinopterygii</taxon>
        <taxon>Neopterygii</taxon>
        <taxon>Teleostei</taxon>
        <taxon>Neoteleostei</taxon>
        <taxon>Acanthomorphata</taxon>
        <taxon>Ovalentaria</taxon>
        <taxon>Atherinomorphae</taxon>
        <taxon>Cyprinodontiformes</taxon>
        <taxon>Goodeidae</taxon>
        <taxon>Xenoophorus</taxon>
    </lineage>
</organism>
<sequence length="93" mass="9918">GCDGVLGSSAMVDKCGVCGGRDSSCQKVTGSFQNVTVPLGYHKILDIPPGATFINITERRASPNYLGEIGQMNSYTHSHSCILTLNALCWLQI</sequence>
<evidence type="ECO:0000256" key="2">
    <source>
        <dbReference type="ARBA" id="ARBA00022525"/>
    </source>
</evidence>
<feature type="non-terminal residue" evidence="4">
    <location>
        <position position="1"/>
    </location>
</feature>
<dbReference type="EMBL" id="JAHRIN010000128">
    <property type="protein sequence ID" value="MEQ2190631.1"/>
    <property type="molecule type" value="Genomic_DNA"/>
</dbReference>
<gene>
    <name evidence="4" type="ORF">XENOCAPTIV_002933</name>
</gene>
<dbReference type="Pfam" id="PF05986">
    <property type="entry name" value="ADAMTS_spacer1"/>
    <property type="match status" value="1"/>
</dbReference>
<comment type="subcellular location">
    <subcellularLocation>
        <location evidence="1">Secreted</location>
    </subcellularLocation>
</comment>
<evidence type="ECO:0000256" key="1">
    <source>
        <dbReference type="ARBA" id="ARBA00004613"/>
    </source>
</evidence>
<reference evidence="4 5" key="1">
    <citation type="submission" date="2021-06" db="EMBL/GenBank/DDBJ databases">
        <authorList>
            <person name="Palmer J.M."/>
        </authorList>
    </citation>
    <scope>NUCLEOTIDE SEQUENCE [LARGE SCALE GENOMIC DNA]</scope>
    <source>
        <strain evidence="4 5">XC_2019</strain>
        <tissue evidence="4">Muscle</tissue>
    </source>
</reference>
<evidence type="ECO:0000259" key="3">
    <source>
        <dbReference type="Pfam" id="PF05986"/>
    </source>
</evidence>
<protein>
    <recommendedName>
        <fullName evidence="3">ADAMTS/ADAMTS-like Spacer 1 domain-containing protein</fullName>
    </recommendedName>
</protein>
<proteinExistence type="predicted"/>
<dbReference type="Proteomes" id="UP001434883">
    <property type="component" value="Unassembled WGS sequence"/>
</dbReference>
<dbReference type="InterPro" id="IPR050439">
    <property type="entry name" value="ADAMTS_ADAMTS-like"/>
</dbReference>
<name>A0ABV0Q4A8_9TELE</name>